<organism evidence="1 2">
    <name type="scientific">Populus trichocarpa</name>
    <name type="common">Western balsam poplar</name>
    <name type="synonym">Populus balsamifera subsp. trichocarpa</name>
    <dbReference type="NCBI Taxonomy" id="3694"/>
    <lineage>
        <taxon>Eukaryota</taxon>
        <taxon>Viridiplantae</taxon>
        <taxon>Streptophyta</taxon>
        <taxon>Embryophyta</taxon>
        <taxon>Tracheophyta</taxon>
        <taxon>Spermatophyta</taxon>
        <taxon>Magnoliopsida</taxon>
        <taxon>eudicotyledons</taxon>
        <taxon>Gunneridae</taxon>
        <taxon>Pentapetalae</taxon>
        <taxon>rosids</taxon>
        <taxon>fabids</taxon>
        <taxon>Malpighiales</taxon>
        <taxon>Salicaceae</taxon>
        <taxon>Saliceae</taxon>
        <taxon>Populus</taxon>
    </lineage>
</organism>
<gene>
    <name evidence="1" type="ORF">POPTR_010G025500v4</name>
</gene>
<keyword evidence="2" id="KW-1185">Reference proteome</keyword>
<proteinExistence type="predicted"/>
<name>A0ACC0SBI0_POPTR</name>
<comment type="caution">
    <text evidence="1">The sequence shown here is derived from an EMBL/GenBank/DDBJ whole genome shotgun (WGS) entry which is preliminary data.</text>
</comment>
<sequence length="538" mass="59975">MRFLRDCISILLFCSTLLLIVEVATPVDTINTTLSIRDGDTIVSAGGTYELGFFSPGKSKNRYLGIWYGKISVQTAVWVANRESPLNDSSGVVRLTNQGLLVLVNRSGSIIWSSNTSTPARNPVAQLLDSGNLVVKEEGDNNPENSLWQSFEHPGNTLIPGMKIGRNRVTGMDWSLAAWKSLDDPSRGNITGILVPYGYPELVELEDSKVKYRSGPWNGLGFSGMPPLKPNPIYTYEFVFNEKEIFYREQLVNSSMHCRIVLAQNGDIQQLLWIEKTQSWFLYETENINNCARYKLCGANGICSINNSPVCDCLNGFVPRVPRDWERTDWSSGCIRKTALNCSGDGFQKVSGVKLPETRQSWFNKSMSLEECRNTCLKNCSCTAYANMDIRNGGSGCLLWFNDLIDILFQDEKDTIFIRRAASELGNGDSAKVNTKSNAKKRIVVSTVLSTGLVFLGLALVLLLHVWRKQQQKKRNLPSGSNNKDMKEELELPFFNMDELASATNNFSDANKLGEGGFGPVYKIIIICKRSCNMAYGL</sequence>
<dbReference type="EMBL" id="CM009299">
    <property type="protein sequence ID" value="KAI9386448.1"/>
    <property type="molecule type" value="Genomic_DNA"/>
</dbReference>
<dbReference type="Proteomes" id="UP000006729">
    <property type="component" value="Chromosome 10"/>
</dbReference>
<evidence type="ECO:0000313" key="2">
    <source>
        <dbReference type="Proteomes" id="UP000006729"/>
    </source>
</evidence>
<reference evidence="1 2" key="1">
    <citation type="journal article" date="2006" name="Science">
        <title>The genome of black cottonwood, Populus trichocarpa (Torr. &amp; Gray).</title>
        <authorList>
            <person name="Tuskan G.A."/>
            <person name="Difazio S."/>
            <person name="Jansson S."/>
            <person name="Bohlmann J."/>
            <person name="Grigoriev I."/>
            <person name="Hellsten U."/>
            <person name="Putnam N."/>
            <person name="Ralph S."/>
            <person name="Rombauts S."/>
            <person name="Salamov A."/>
            <person name="Schein J."/>
            <person name="Sterck L."/>
            <person name="Aerts A."/>
            <person name="Bhalerao R.R."/>
            <person name="Bhalerao R.P."/>
            <person name="Blaudez D."/>
            <person name="Boerjan W."/>
            <person name="Brun A."/>
            <person name="Brunner A."/>
            <person name="Busov V."/>
            <person name="Campbell M."/>
            <person name="Carlson J."/>
            <person name="Chalot M."/>
            <person name="Chapman J."/>
            <person name="Chen G.L."/>
            <person name="Cooper D."/>
            <person name="Coutinho P.M."/>
            <person name="Couturier J."/>
            <person name="Covert S."/>
            <person name="Cronk Q."/>
            <person name="Cunningham R."/>
            <person name="Davis J."/>
            <person name="Degroeve S."/>
            <person name="Dejardin A."/>
            <person name="Depamphilis C."/>
            <person name="Detter J."/>
            <person name="Dirks B."/>
            <person name="Dubchak I."/>
            <person name="Duplessis S."/>
            <person name="Ehlting J."/>
            <person name="Ellis B."/>
            <person name="Gendler K."/>
            <person name="Goodstein D."/>
            <person name="Gribskov M."/>
            <person name="Grimwood J."/>
            <person name="Groover A."/>
            <person name="Gunter L."/>
            <person name="Hamberger B."/>
            <person name="Heinze B."/>
            <person name="Helariutta Y."/>
            <person name="Henrissat B."/>
            <person name="Holligan D."/>
            <person name="Holt R."/>
            <person name="Huang W."/>
            <person name="Islam-Faridi N."/>
            <person name="Jones S."/>
            <person name="Jones-Rhoades M."/>
            <person name="Jorgensen R."/>
            <person name="Joshi C."/>
            <person name="Kangasjarvi J."/>
            <person name="Karlsson J."/>
            <person name="Kelleher C."/>
            <person name="Kirkpatrick R."/>
            <person name="Kirst M."/>
            <person name="Kohler A."/>
            <person name="Kalluri U."/>
            <person name="Larimer F."/>
            <person name="Leebens-Mack J."/>
            <person name="Leple J.C."/>
            <person name="Locascio P."/>
            <person name="Lou Y."/>
            <person name="Lucas S."/>
            <person name="Martin F."/>
            <person name="Montanini B."/>
            <person name="Napoli C."/>
            <person name="Nelson D.R."/>
            <person name="Nelson C."/>
            <person name="Nieminen K."/>
            <person name="Nilsson O."/>
            <person name="Pereda V."/>
            <person name="Peter G."/>
            <person name="Philippe R."/>
            <person name="Pilate G."/>
            <person name="Poliakov A."/>
            <person name="Razumovskaya J."/>
            <person name="Richardson P."/>
            <person name="Rinaldi C."/>
            <person name="Ritland K."/>
            <person name="Rouze P."/>
            <person name="Ryaboy D."/>
            <person name="Schmutz J."/>
            <person name="Schrader J."/>
            <person name="Segerman B."/>
            <person name="Shin H."/>
            <person name="Siddiqui A."/>
            <person name="Sterky F."/>
            <person name="Terry A."/>
            <person name="Tsai C.J."/>
            <person name="Uberbacher E."/>
            <person name="Unneberg P."/>
            <person name="Vahala J."/>
            <person name="Wall K."/>
            <person name="Wessler S."/>
            <person name="Yang G."/>
            <person name="Yin T."/>
            <person name="Douglas C."/>
            <person name="Marra M."/>
            <person name="Sandberg G."/>
            <person name="Van de Peer Y."/>
            <person name="Rokhsar D."/>
        </authorList>
    </citation>
    <scope>NUCLEOTIDE SEQUENCE [LARGE SCALE GENOMIC DNA]</scope>
    <source>
        <strain evidence="2">cv. Nisqually</strain>
    </source>
</reference>
<accession>A0ACC0SBI0</accession>
<protein>
    <submittedName>
        <fullName evidence="1">Uncharacterized protein</fullName>
    </submittedName>
</protein>
<evidence type="ECO:0000313" key="1">
    <source>
        <dbReference type="EMBL" id="KAI9386448.1"/>
    </source>
</evidence>